<dbReference type="GO" id="GO:0005544">
    <property type="term" value="F:calcium-dependent phospholipid binding"/>
    <property type="evidence" value="ECO:0000318"/>
    <property type="project" value="GO_Central"/>
</dbReference>
<dbReference type="AlphaFoldDB" id="C5XNL1"/>
<dbReference type="GO" id="GO:0005509">
    <property type="term" value="F:calcium ion binding"/>
    <property type="evidence" value="ECO:0007669"/>
    <property type="project" value="InterPro"/>
</dbReference>
<dbReference type="InParanoid" id="C5XNL1"/>
<dbReference type="KEGG" id="sbi:8056573"/>
<evidence type="ECO:0000256" key="2">
    <source>
        <dbReference type="ARBA" id="ARBA00022737"/>
    </source>
</evidence>
<dbReference type="InterPro" id="IPR037104">
    <property type="entry name" value="Annexin_sf"/>
</dbReference>
<dbReference type="PROSITE" id="PS51897">
    <property type="entry name" value="ANNEXIN_2"/>
    <property type="match status" value="3"/>
</dbReference>
<dbReference type="Proteomes" id="UP000000768">
    <property type="component" value="Chromosome 3"/>
</dbReference>
<dbReference type="PANTHER" id="PTHR10502">
    <property type="entry name" value="ANNEXIN"/>
    <property type="match status" value="1"/>
</dbReference>
<evidence type="ECO:0000313" key="7">
    <source>
        <dbReference type="Proteomes" id="UP000000768"/>
    </source>
</evidence>
<evidence type="ECO:0000256" key="5">
    <source>
        <dbReference type="ARBA" id="ARBA00023302"/>
    </source>
</evidence>
<keyword evidence="2" id="KW-0677">Repeat</keyword>
<dbReference type="HOGENOM" id="CLU_025300_0_1_1"/>
<dbReference type="OMA" id="DLMRIRT"/>
<organism evidence="6 7">
    <name type="scientific">Sorghum bicolor</name>
    <name type="common">Sorghum</name>
    <name type="synonym">Sorghum vulgare</name>
    <dbReference type="NCBI Taxonomy" id="4558"/>
    <lineage>
        <taxon>Eukaryota</taxon>
        <taxon>Viridiplantae</taxon>
        <taxon>Streptophyta</taxon>
        <taxon>Embryophyta</taxon>
        <taxon>Tracheophyta</taxon>
        <taxon>Spermatophyta</taxon>
        <taxon>Magnoliopsida</taxon>
        <taxon>Liliopsida</taxon>
        <taxon>Poales</taxon>
        <taxon>Poaceae</taxon>
        <taxon>PACMAD clade</taxon>
        <taxon>Panicoideae</taxon>
        <taxon>Andropogonodae</taxon>
        <taxon>Andropogoneae</taxon>
        <taxon>Sorghinae</taxon>
        <taxon>Sorghum</taxon>
    </lineage>
</organism>
<sequence length="327" mass="35856">MATITVPRVVPSPAEDAAALLKAFQGWGTDEQAVISILAHRDATQRKQIALEYEHKYSESLIQRLHSELSGDFERAVYHWMLDPAERQAVMANAATECIQEEYPVLVEIACANNSAAELVAVKKAYHALYKRSLEEDVAAPRLTCMHPWIVVQLLLAVVSTYRYDGDDNVDMELARSEAKIVHEAVRNGGGGAAGGHDELIRVVGTRSKAQLRATFACFKDEHRSSVTKALPRGDDPTGYPRALRTAARCVADPSKYFAKVLRHATRESAGTDEDSLTRVVVVHAEKDDMGAICAAFQKRASCTLEQAIAKETSGDYRSFLLALLGS</sequence>
<keyword evidence="1" id="KW-0479">Metal-binding</keyword>
<evidence type="ECO:0000256" key="1">
    <source>
        <dbReference type="ARBA" id="ARBA00022723"/>
    </source>
</evidence>
<dbReference type="GO" id="GO:0005886">
    <property type="term" value="C:plasma membrane"/>
    <property type="evidence" value="ECO:0000318"/>
    <property type="project" value="GO_Central"/>
</dbReference>
<dbReference type="GO" id="GO:0009414">
    <property type="term" value="P:response to water deprivation"/>
    <property type="evidence" value="ECO:0000318"/>
    <property type="project" value="GO_Central"/>
</dbReference>
<dbReference type="PANTHER" id="PTHR10502:SF193">
    <property type="entry name" value="ANNEXIN D8"/>
    <property type="match status" value="1"/>
</dbReference>
<dbReference type="Pfam" id="PF00191">
    <property type="entry name" value="Annexin"/>
    <property type="match status" value="2"/>
</dbReference>
<evidence type="ECO:0000313" key="6">
    <source>
        <dbReference type="EMBL" id="EES00261.2"/>
    </source>
</evidence>
<dbReference type="InterPro" id="IPR018502">
    <property type="entry name" value="Annexin_repeat"/>
</dbReference>
<dbReference type="Gene3D" id="1.10.220.10">
    <property type="entry name" value="Annexin"/>
    <property type="match status" value="4"/>
</dbReference>
<dbReference type="SMART" id="SM00335">
    <property type="entry name" value="ANX"/>
    <property type="match status" value="2"/>
</dbReference>
<dbReference type="GO" id="GO:0001786">
    <property type="term" value="F:phosphatidylserine binding"/>
    <property type="evidence" value="ECO:0000318"/>
    <property type="project" value="GO_Central"/>
</dbReference>
<dbReference type="FunFam" id="1.10.220.10:FF:000008">
    <property type="entry name" value="Annexin"/>
    <property type="match status" value="1"/>
</dbReference>
<dbReference type="EMBL" id="CM000762">
    <property type="protein sequence ID" value="EES00261.2"/>
    <property type="molecule type" value="Genomic_DNA"/>
</dbReference>
<keyword evidence="7" id="KW-1185">Reference proteome</keyword>
<dbReference type="PRINTS" id="PR00196">
    <property type="entry name" value="ANNEXIN"/>
</dbReference>
<dbReference type="GO" id="GO:0009409">
    <property type="term" value="P:response to cold"/>
    <property type="evidence" value="ECO:0000318"/>
    <property type="project" value="GO_Central"/>
</dbReference>
<dbReference type="GO" id="GO:0009651">
    <property type="term" value="P:response to salt stress"/>
    <property type="evidence" value="ECO:0000318"/>
    <property type="project" value="GO_Central"/>
</dbReference>
<dbReference type="FunFam" id="1.10.220.10:FF:000009">
    <property type="entry name" value="Annexin"/>
    <property type="match status" value="1"/>
</dbReference>
<dbReference type="eggNOG" id="KOG0819">
    <property type="taxonomic scope" value="Eukaryota"/>
</dbReference>
<dbReference type="GO" id="GO:0009408">
    <property type="term" value="P:response to heat"/>
    <property type="evidence" value="ECO:0000318"/>
    <property type="project" value="GO_Central"/>
</dbReference>
<proteinExistence type="predicted"/>
<dbReference type="STRING" id="4558.C5XNL1"/>
<evidence type="ECO:0000256" key="3">
    <source>
        <dbReference type="ARBA" id="ARBA00022837"/>
    </source>
</evidence>
<evidence type="ECO:0000256" key="4">
    <source>
        <dbReference type="ARBA" id="ARBA00023216"/>
    </source>
</evidence>
<keyword evidence="5" id="KW-0111">Calcium/phospholipid-binding</keyword>
<reference evidence="6 7" key="1">
    <citation type="journal article" date="2009" name="Nature">
        <title>The Sorghum bicolor genome and the diversification of grasses.</title>
        <authorList>
            <person name="Paterson A.H."/>
            <person name="Bowers J.E."/>
            <person name="Bruggmann R."/>
            <person name="Dubchak I."/>
            <person name="Grimwood J."/>
            <person name="Gundlach H."/>
            <person name="Haberer G."/>
            <person name="Hellsten U."/>
            <person name="Mitros T."/>
            <person name="Poliakov A."/>
            <person name="Schmutz J."/>
            <person name="Spannagl M."/>
            <person name="Tang H."/>
            <person name="Wang X."/>
            <person name="Wicker T."/>
            <person name="Bharti A.K."/>
            <person name="Chapman J."/>
            <person name="Feltus F.A."/>
            <person name="Gowik U."/>
            <person name="Grigoriev I.V."/>
            <person name="Lyons E."/>
            <person name="Maher C.A."/>
            <person name="Martis M."/>
            <person name="Narechania A."/>
            <person name="Otillar R.P."/>
            <person name="Penning B.W."/>
            <person name="Salamov A.A."/>
            <person name="Wang Y."/>
            <person name="Zhang L."/>
            <person name="Carpita N.C."/>
            <person name="Freeling M."/>
            <person name="Gingle A.R."/>
            <person name="Hash C.T."/>
            <person name="Keller B."/>
            <person name="Klein P."/>
            <person name="Kresovich S."/>
            <person name="McCann M.C."/>
            <person name="Ming R."/>
            <person name="Peterson D.G."/>
            <person name="Mehboob-ur-Rahman"/>
            <person name="Ware D."/>
            <person name="Westhoff P."/>
            <person name="Mayer K.F."/>
            <person name="Messing J."/>
            <person name="Rokhsar D.S."/>
        </authorList>
    </citation>
    <scope>NUCLEOTIDE SEQUENCE [LARGE SCALE GENOMIC DNA]</scope>
    <source>
        <strain evidence="7">cv. BTx623</strain>
    </source>
</reference>
<dbReference type="SUPFAM" id="SSF47874">
    <property type="entry name" value="Annexin"/>
    <property type="match status" value="1"/>
</dbReference>
<reference evidence="7" key="2">
    <citation type="journal article" date="2018" name="Plant J.">
        <title>The Sorghum bicolor reference genome: improved assembly, gene annotations, a transcriptome atlas, and signatures of genome organization.</title>
        <authorList>
            <person name="McCormick R.F."/>
            <person name="Truong S.K."/>
            <person name="Sreedasyam A."/>
            <person name="Jenkins J."/>
            <person name="Shu S."/>
            <person name="Sims D."/>
            <person name="Kennedy M."/>
            <person name="Amirebrahimi M."/>
            <person name="Weers B.D."/>
            <person name="McKinley B."/>
            <person name="Mattison A."/>
            <person name="Morishige D.T."/>
            <person name="Grimwood J."/>
            <person name="Schmutz J."/>
            <person name="Mullet J.E."/>
        </authorList>
    </citation>
    <scope>NUCLEOTIDE SEQUENCE [LARGE SCALE GENOMIC DNA]</scope>
    <source>
        <strain evidence="7">cv. BTx623</strain>
    </source>
</reference>
<accession>C5XNL1</accession>
<name>C5XNL1_SORBI</name>
<protein>
    <recommendedName>
        <fullName evidence="8">Annexin</fullName>
    </recommendedName>
</protein>
<dbReference type="FunFam" id="1.10.220.10:FF:000001">
    <property type="entry name" value="Annexin"/>
    <property type="match status" value="1"/>
</dbReference>
<dbReference type="InterPro" id="IPR001464">
    <property type="entry name" value="Annexin"/>
</dbReference>
<dbReference type="OrthoDB" id="37886at2759"/>
<dbReference type="GO" id="GO:0005737">
    <property type="term" value="C:cytoplasm"/>
    <property type="evidence" value="ECO:0000318"/>
    <property type="project" value="GO_Central"/>
</dbReference>
<dbReference type="Gramene" id="EES00261">
    <property type="protein sequence ID" value="EES00261"/>
    <property type="gene ID" value="SORBI_3003G058400"/>
</dbReference>
<evidence type="ECO:0008006" key="8">
    <source>
        <dbReference type="Google" id="ProtNLM"/>
    </source>
</evidence>
<gene>
    <name evidence="6" type="ORF">SORBI_3003G058400</name>
</gene>
<keyword evidence="4" id="KW-0041">Annexin</keyword>
<keyword evidence="3" id="KW-0106">Calcium</keyword>